<evidence type="ECO:0000313" key="4">
    <source>
        <dbReference type="Proteomes" id="UP001164746"/>
    </source>
</evidence>
<dbReference type="SMART" id="SM00173">
    <property type="entry name" value="RAS"/>
    <property type="match status" value="1"/>
</dbReference>
<protein>
    <submittedName>
        <fullName evidence="3">CDC42-like protein</fullName>
    </submittedName>
</protein>
<proteinExistence type="predicted"/>
<keyword evidence="1" id="KW-0547">Nucleotide-binding</keyword>
<dbReference type="SUPFAM" id="SSF52540">
    <property type="entry name" value="P-loop containing nucleoside triphosphate hydrolases"/>
    <property type="match status" value="1"/>
</dbReference>
<accession>A0ABY7FFS7</accession>
<dbReference type="Proteomes" id="UP001164746">
    <property type="component" value="Chromosome 11"/>
</dbReference>
<dbReference type="PROSITE" id="PS51419">
    <property type="entry name" value="RAB"/>
    <property type="match status" value="1"/>
</dbReference>
<organism evidence="3 4">
    <name type="scientific">Mya arenaria</name>
    <name type="common">Soft-shell clam</name>
    <dbReference type="NCBI Taxonomy" id="6604"/>
    <lineage>
        <taxon>Eukaryota</taxon>
        <taxon>Metazoa</taxon>
        <taxon>Spiralia</taxon>
        <taxon>Lophotrochozoa</taxon>
        <taxon>Mollusca</taxon>
        <taxon>Bivalvia</taxon>
        <taxon>Autobranchia</taxon>
        <taxon>Heteroconchia</taxon>
        <taxon>Euheterodonta</taxon>
        <taxon>Imparidentia</taxon>
        <taxon>Neoheterodontei</taxon>
        <taxon>Myida</taxon>
        <taxon>Myoidea</taxon>
        <taxon>Myidae</taxon>
        <taxon>Mya</taxon>
    </lineage>
</organism>
<dbReference type="EMBL" id="CP111022">
    <property type="protein sequence ID" value="WAR19714.1"/>
    <property type="molecule type" value="Genomic_DNA"/>
</dbReference>
<keyword evidence="2" id="KW-0342">GTP-binding</keyword>
<dbReference type="PRINTS" id="PR00449">
    <property type="entry name" value="RASTRNSFRMNG"/>
</dbReference>
<dbReference type="InterPro" id="IPR005225">
    <property type="entry name" value="Small_GTP-bd"/>
</dbReference>
<dbReference type="PROSITE" id="PS51421">
    <property type="entry name" value="RAS"/>
    <property type="match status" value="1"/>
</dbReference>
<dbReference type="CDD" id="cd00157">
    <property type="entry name" value="Rho"/>
    <property type="match status" value="1"/>
</dbReference>
<reference evidence="3" key="1">
    <citation type="submission" date="2022-11" db="EMBL/GenBank/DDBJ databases">
        <title>Centuries of genome instability and evolution in soft-shell clam transmissible cancer (bioRxiv).</title>
        <authorList>
            <person name="Hart S.F.M."/>
            <person name="Yonemitsu M.A."/>
            <person name="Giersch R.M."/>
            <person name="Beal B.F."/>
            <person name="Arriagada G."/>
            <person name="Davis B.W."/>
            <person name="Ostrander E.A."/>
            <person name="Goff S.P."/>
            <person name="Metzger M.J."/>
        </authorList>
    </citation>
    <scope>NUCLEOTIDE SEQUENCE</scope>
    <source>
        <strain evidence="3">MELC-2E11</strain>
        <tissue evidence="3">Siphon/mantle</tissue>
    </source>
</reference>
<evidence type="ECO:0000313" key="3">
    <source>
        <dbReference type="EMBL" id="WAR19714.1"/>
    </source>
</evidence>
<dbReference type="NCBIfam" id="TIGR00231">
    <property type="entry name" value="small_GTP"/>
    <property type="match status" value="1"/>
</dbReference>
<dbReference type="InterPro" id="IPR001806">
    <property type="entry name" value="Small_GTPase"/>
</dbReference>
<sequence length="201" mass="22751">MGDEEEKPFIKCVVVGDGAVGKTCMLMSYATNRFPTEYVPTVFDNYAVTVAVRGTSYQLGLFDTAGQEEYENLRILSYPETQIFLMAYSVVMPDTMRNLETKWLPEVKTKYPTAAFIVVGTQIDLREDEKIRQKLQKRKQKPVTPEEGARLAKRVNADCYVECSALTQQGLKDVFDKAILAVIEPKIKRTAPRKTHKCAIL</sequence>
<gene>
    <name evidence="3" type="ORF">MAR_001552</name>
</gene>
<dbReference type="PANTHER" id="PTHR24072">
    <property type="entry name" value="RHO FAMILY GTPASE"/>
    <property type="match status" value="1"/>
</dbReference>
<dbReference type="InterPro" id="IPR003578">
    <property type="entry name" value="Small_GTPase_Rho"/>
</dbReference>
<dbReference type="Gene3D" id="3.40.50.300">
    <property type="entry name" value="P-loop containing nucleotide triphosphate hydrolases"/>
    <property type="match status" value="1"/>
</dbReference>
<evidence type="ECO:0000256" key="2">
    <source>
        <dbReference type="ARBA" id="ARBA00023134"/>
    </source>
</evidence>
<dbReference type="InterPro" id="IPR027417">
    <property type="entry name" value="P-loop_NTPase"/>
</dbReference>
<dbReference type="SMART" id="SM00175">
    <property type="entry name" value="RAB"/>
    <property type="match status" value="1"/>
</dbReference>
<name>A0ABY7FFS7_MYAAR</name>
<dbReference type="Pfam" id="PF00071">
    <property type="entry name" value="Ras"/>
    <property type="match status" value="1"/>
</dbReference>
<keyword evidence="4" id="KW-1185">Reference proteome</keyword>
<evidence type="ECO:0000256" key="1">
    <source>
        <dbReference type="ARBA" id="ARBA00022741"/>
    </source>
</evidence>
<dbReference type="SMART" id="SM00174">
    <property type="entry name" value="RHO"/>
    <property type="match status" value="1"/>
</dbReference>
<dbReference type="PROSITE" id="PS51420">
    <property type="entry name" value="RHO"/>
    <property type="match status" value="1"/>
</dbReference>